<dbReference type="GO" id="GO:0051536">
    <property type="term" value="F:iron-sulfur cluster binding"/>
    <property type="evidence" value="ECO:0007669"/>
    <property type="project" value="InterPro"/>
</dbReference>
<accession>Q2NAI2</accession>
<dbReference type="AlphaFoldDB" id="Q2NAI2"/>
<dbReference type="SUPFAM" id="SSF82649">
    <property type="entry name" value="SufE/NifU"/>
    <property type="match status" value="1"/>
</dbReference>
<dbReference type="Gene3D" id="3.90.1010.10">
    <property type="match status" value="1"/>
</dbReference>
<dbReference type="GO" id="GO:0016226">
    <property type="term" value="P:iron-sulfur cluster assembly"/>
    <property type="evidence" value="ECO:0007669"/>
    <property type="project" value="InterPro"/>
</dbReference>
<proteinExistence type="predicted"/>
<dbReference type="eggNOG" id="COG0822">
    <property type="taxonomic scope" value="Bacteria"/>
</dbReference>
<protein>
    <submittedName>
        <fullName evidence="1">Fe-S cluster formation protein</fullName>
    </submittedName>
</protein>
<dbReference type="HOGENOM" id="CLU_079283_3_0_5"/>
<gene>
    <name evidence="1" type="ordered locus">ELI_06085</name>
</gene>
<organism evidence="1 2">
    <name type="scientific">Erythrobacter litoralis (strain HTCC2594)</name>
    <dbReference type="NCBI Taxonomy" id="314225"/>
    <lineage>
        <taxon>Bacteria</taxon>
        <taxon>Pseudomonadati</taxon>
        <taxon>Pseudomonadota</taxon>
        <taxon>Alphaproteobacteria</taxon>
        <taxon>Sphingomonadales</taxon>
        <taxon>Erythrobacteraceae</taxon>
        <taxon>Erythrobacter/Porphyrobacter group</taxon>
        <taxon>Erythrobacter</taxon>
    </lineage>
</organism>
<sequence length="143" mass="15266">MAQAGSAERLYTADVLGLAVELARYPLTGEFFVVGEARSPSCGSTLQIGLDLTSQSGVERIGLQVSACAIGQASAALFARDAKGHTRVSLENGMQRVANWLARESEEEPWAGLDRVRAAREYPARHGAILLPWRAALDALSKA</sequence>
<dbReference type="OrthoDB" id="7857113at2"/>
<dbReference type="EMBL" id="CP000157">
    <property type="protein sequence ID" value="ABC63309.1"/>
    <property type="molecule type" value="Genomic_DNA"/>
</dbReference>
<keyword evidence="2" id="KW-1185">Reference proteome</keyword>
<dbReference type="InterPro" id="IPR002871">
    <property type="entry name" value="NIF_FeS_clus_asmbl_NifU_N"/>
</dbReference>
<reference evidence="2" key="1">
    <citation type="journal article" date="2009" name="J. Bacteriol.">
        <title>Complete genome sequence of Erythrobacter litoralis HTCC2594.</title>
        <authorList>
            <person name="Oh H.M."/>
            <person name="Giovannoni S.J."/>
            <person name="Ferriera S."/>
            <person name="Johnson J."/>
            <person name="Cho J.C."/>
        </authorList>
    </citation>
    <scope>NUCLEOTIDE SEQUENCE [LARGE SCALE GENOMIC DNA]</scope>
    <source>
        <strain evidence="2">HTCC2594</strain>
    </source>
</reference>
<evidence type="ECO:0000313" key="1">
    <source>
        <dbReference type="EMBL" id="ABC63309.1"/>
    </source>
</evidence>
<evidence type="ECO:0000313" key="2">
    <source>
        <dbReference type="Proteomes" id="UP000008808"/>
    </source>
</evidence>
<dbReference type="RefSeq" id="WP_011414145.1">
    <property type="nucleotide sequence ID" value="NC_007722.1"/>
</dbReference>
<name>Q2NAI2_ERYLH</name>
<dbReference type="CDD" id="cd06664">
    <property type="entry name" value="IscU_like"/>
    <property type="match status" value="1"/>
</dbReference>
<dbReference type="KEGG" id="eli:ELI_06085"/>
<dbReference type="Proteomes" id="UP000008808">
    <property type="component" value="Chromosome"/>
</dbReference>
<dbReference type="STRING" id="314225.ELI_06085"/>
<dbReference type="GO" id="GO:0005506">
    <property type="term" value="F:iron ion binding"/>
    <property type="evidence" value="ECO:0007669"/>
    <property type="project" value="InterPro"/>
</dbReference>